<gene>
    <name evidence="1" type="ORF">DPMN_018075</name>
</gene>
<protein>
    <submittedName>
        <fullName evidence="1">Uncharacterized protein</fullName>
    </submittedName>
</protein>
<evidence type="ECO:0000313" key="2">
    <source>
        <dbReference type="Proteomes" id="UP000828390"/>
    </source>
</evidence>
<dbReference type="InterPro" id="IPR028082">
    <property type="entry name" value="Peripla_BP_I"/>
</dbReference>
<dbReference type="Gene3D" id="3.40.50.2300">
    <property type="match status" value="1"/>
</dbReference>
<organism evidence="1 2">
    <name type="scientific">Dreissena polymorpha</name>
    <name type="common">Zebra mussel</name>
    <name type="synonym">Mytilus polymorpha</name>
    <dbReference type="NCBI Taxonomy" id="45954"/>
    <lineage>
        <taxon>Eukaryota</taxon>
        <taxon>Metazoa</taxon>
        <taxon>Spiralia</taxon>
        <taxon>Lophotrochozoa</taxon>
        <taxon>Mollusca</taxon>
        <taxon>Bivalvia</taxon>
        <taxon>Autobranchia</taxon>
        <taxon>Heteroconchia</taxon>
        <taxon>Euheterodonta</taxon>
        <taxon>Imparidentia</taxon>
        <taxon>Neoheterodontei</taxon>
        <taxon>Myida</taxon>
        <taxon>Dreissenoidea</taxon>
        <taxon>Dreissenidae</taxon>
        <taxon>Dreissena</taxon>
    </lineage>
</organism>
<dbReference type="EMBL" id="JAIWYP010000001">
    <property type="protein sequence ID" value="KAH3893923.1"/>
    <property type="molecule type" value="Genomic_DNA"/>
</dbReference>
<reference evidence="1" key="2">
    <citation type="submission" date="2020-11" db="EMBL/GenBank/DDBJ databases">
        <authorList>
            <person name="McCartney M.A."/>
            <person name="Auch B."/>
            <person name="Kono T."/>
            <person name="Mallez S."/>
            <person name="Becker A."/>
            <person name="Gohl D.M."/>
            <person name="Silverstein K.A.T."/>
            <person name="Koren S."/>
            <person name="Bechman K.B."/>
            <person name="Herman A."/>
            <person name="Abrahante J.E."/>
            <person name="Garbe J."/>
        </authorList>
    </citation>
    <scope>NUCLEOTIDE SEQUENCE</scope>
    <source>
        <strain evidence="1">Duluth1</strain>
        <tissue evidence="1">Whole animal</tissue>
    </source>
</reference>
<dbReference type="Proteomes" id="UP000828390">
    <property type="component" value="Unassembled WGS sequence"/>
</dbReference>
<keyword evidence="2" id="KW-1185">Reference proteome</keyword>
<accession>A0A9D4S819</accession>
<evidence type="ECO:0000313" key="1">
    <source>
        <dbReference type="EMBL" id="KAH3893923.1"/>
    </source>
</evidence>
<comment type="caution">
    <text evidence="1">The sequence shown here is derived from an EMBL/GenBank/DDBJ whole genome shotgun (WGS) entry which is preliminary data.</text>
</comment>
<sequence length="96" mass="11319">MISVFVVLVNAPEFRTLMYRAVLLDMADGDYVFIAIQLAEIDWWGTYRKYHLGLYQSFVKFYKTSVNKVNITISIEKNRIIHYTCSMIAPFDRMSH</sequence>
<dbReference type="SUPFAM" id="SSF53822">
    <property type="entry name" value="Periplasmic binding protein-like I"/>
    <property type="match status" value="1"/>
</dbReference>
<reference evidence="1" key="1">
    <citation type="journal article" date="2019" name="bioRxiv">
        <title>The Genome of the Zebra Mussel, Dreissena polymorpha: A Resource for Invasive Species Research.</title>
        <authorList>
            <person name="McCartney M.A."/>
            <person name="Auch B."/>
            <person name="Kono T."/>
            <person name="Mallez S."/>
            <person name="Zhang Y."/>
            <person name="Obille A."/>
            <person name="Becker A."/>
            <person name="Abrahante J.E."/>
            <person name="Garbe J."/>
            <person name="Badalamenti J.P."/>
            <person name="Herman A."/>
            <person name="Mangelson H."/>
            <person name="Liachko I."/>
            <person name="Sullivan S."/>
            <person name="Sone E.D."/>
            <person name="Koren S."/>
            <person name="Silverstein K.A.T."/>
            <person name="Beckman K.B."/>
            <person name="Gohl D.M."/>
        </authorList>
    </citation>
    <scope>NUCLEOTIDE SEQUENCE</scope>
    <source>
        <strain evidence="1">Duluth1</strain>
        <tissue evidence="1">Whole animal</tissue>
    </source>
</reference>
<dbReference type="AlphaFoldDB" id="A0A9D4S819"/>
<proteinExistence type="predicted"/>
<name>A0A9D4S819_DREPO</name>